<dbReference type="InterPro" id="IPR006119">
    <property type="entry name" value="Resolv_N"/>
</dbReference>
<proteinExistence type="inferred from homology"/>
<dbReference type="Proteomes" id="UP000054893">
    <property type="component" value="Unassembled WGS sequence"/>
</dbReference>
<keyword evidence="3" id="KW-0230">DNA invertase</keyword>
<dbReference type="InterPro" id="IPR036162">
    <property type="entry name" value="Resolvase-like_N_sf"/>
</dbReference>
<dbReference type="PROSITE" id="PS51736">
    <property type="entry name" value="RECOMBINASES_3"/>
    <property type="match status" value="1"/>
</dbReference>
<dbReference type="PANTHER" id="PTHR30461:SF2">
    <property type="entry name" value="SERINE RECOMBINASE PINE-RELATED"/>
    <property type="match status" value="1"/>
</dbReference>
<dbReference type="FunFam" id="3.40.50.1390:FF:000001">
    <property type="entry name" value="DNA recombinase"/>
    <property type="match status" value="1"/>
</dbReference>
<dbReference type="Pfam" id="PF00239">
    <property type="entry name" value="Resolvase"/>
    <property type="match status" value="1"/>
</dbReference>
<feature type="active site" description="O-(5'-phospho-DNA)-serine intermediate" evidence="6 7">
    <location>
        <position position="9"/>
    </location>
</feature>
<dbReference type="SMART" id="SM00857">
    <property type="entry name" value="Resolvase"/>
    <property type="match status" value="1"/>
</dbReference>
<sequence length="190" mass="20896">MRIGYARVSTDDQNLDLQLAALKTAGCDDIFTDSGISGARFSRPGLGQAMTALTQGDTLVVWRLDRLGRSLTKLVELVDELGVRGVQFASLTECIDTTSPGGTLLFHIMAALAQFERSLIGERTRAGMLAAKARGQHVGRRRAMTQTECVEAQQLLTLHSSDIVAQRFEVHPRTLLRSLRRYGLEARRLA</sequence>
<dbReference type="GO" id="GO:0003677">
    <property type="term" value="F:DNA binding"/>
    <property type="evidence" value="ECO:0007669"/>
    <property type="project" value="UniProtKB-KW"/>
</dbReference>
<dbReference type="GO" id="GO:0000150">
    <property type="term" value="F:DNA strand exchange activity"/>
    <property type="evidence" value="ECO:0007669"/>
    <property type="project" value="UniProtKB-KW"/>
</dbReference>
<dbReference type="RefSeq" id="WP_060817458.1">
    <property type="nucleotide sequence ID" value="NZ_FCOC02000002.1"/>
</dbReference>
<dbReference type="CDD" id="cd03768">
    <property type="entry name" value="SR_ResInv"/>
    <property type="match status" value="1"/>
</dbReference>
<evidence type="ECO:0000259" key="8">
    <source>
        <dbReference type="PROSITE" id="PS51736"/>
    </source>
</evidence>
<evidence type="ECO:0000256" key="1">
    <source>
        <dbReference type="ARBA" id="ARBA00009913"/>
    </source>
</evidence>
<keyword evidence="2" id="KW-0229">DNA integration</keyword>
<dbReference type="PANTHER" id="PTHR30461">
    <property type="entry name" value="DNA-INVERTASE FROM LAMBDOID PROPHAGE"/>
    <property type="match status" value="1"/>
</dbReference>
<name>A0A158FAE2_CABSO</name>
<protein>
    <submittedName>
        <fullName evidence="9">Recombinase</fullName>
    </submittedName>
</protein>
<dbReference type="EMBL" id="FCOC02000002">
    <property type="protein sequence ID" value="SAL16299.1"/>
    <property type="molecule type" value="Genomic_DNA"/>
</dbReference>
<dbReference type="SUPFAM" id="SSF53041">
    <property type="entry name" value="Resolvase-like"/>
    <property type="match status" value="1"/>
</dbReference>
<dbReference type="GO" id="GO:0015074">
    <property type="term" value="P:DNA integration"/>
    <property type="evidence" value="ECO:0007669"/>
    <property type="project" value="UniProtKB-KW"/>
</dbReference>
<dbReference type="InterPro" id="IPR050639">
    <property type="entry name" value="SSR_resolvase"/>
</dbReference>
<evidence type="ECO:0000256" key="5">
    <source>
        <dbReference type="ARBA" id="ARBA00023172"/>
    </source>
</evidence>
<evidence type="ECO:0000313" key="9">
    <source>
        <dbReference type="EMBL" id="SAL16299.1"/>
    </source>
</evidence>
<feature type="domain" description="Resolvase/invertase-type recombinase catalytic" evidence="8">
    <location>
        <begin position="1"/>
        <end position="135"/>
    </location>
</feature>
<keyword evidence="4" id="KW-0238">DNA-binding</keyword>
<gene>
    <name evidence="9" type="ORF">AWB64_00963</name>
</gene>
<dbReference type="OrthoDB" id="8585334at2"/>
<comment type="similarity">
    <text evidence="1">Belongs to the site-specific recombinase resolvase family.</text>
</comment>
<evidence type="ECO:0000313" key="10">
    <source>
        <dbReference type="Proteomes" id="UP000054893"/>
    </source>
</evidence>
<evidence type="ECO:0000256" key="4">
    <source>
        <dbReference type="ARBA" id="ARBA00023125"/>
    </source>
</evidence>
<evidence type="ECO:0000256" key="2">
    <source>
        <dbReference type="ARBA" id="ARBA00022908"/>
    </source>
</evidence>
<dbReference type="PROSITE" id="PS00397">
    <property type="entry name" value="RECOMBINASES_1"/>
    <property type="match status" value="1"/>
</dbReference>
<dbReference type="InterPro" id="IPR006118">
    <property type="entry name" value="Recombinase_CS"/>
</dbReference>
<keyword evidence="5" id="KW-0233">DNA recombination</keyword>
<dbReference type="Gene3D" id="3.40.50.1390">
    <property type="entry name" value="Resolvase, N-terminal catalytic domain"/>
    <property type="match status" value="1"/>
</dbReference>
<organism evidence="9 10">
    <name type="scientific">Caballeronia sordidicola</name>
    <name type="common">Burkholderia sordidicola</name>
    <dbReference type="NCBI Taxonomy" id="196367"/>
    <lineage>
        <taxon>Bacteria</taxon>
        <taxon>Pseudomonadati</taxon>
        <taxon>Pseudomonadota</taxon>
        <taxon>Betaproteobacteria</taxon>
        <taxon>Burkholderiales</taxon>
        <taxon>Burkholderiaceae</taxon>
        <taxon>Caballeronia</taxon>
    </lineage>
</organism>
<evidence type="ECO:0000256" key="6">
    <source>
        <dbReference type="PIRSR" id="PIRSR606118-50"/>
    </source>
</evidence>
<evidence type="ECO:0000256" key="7">
    <source>
        <dbReference type="PROSITE-ProRule" id="PRU10137"/>
    </source>
</evidence>
<dbReference type="PROSITE" id="PS00398">
    <property type="entry name" value="RECOMBINASES_2"/>
    <property type="match status" value="1"/>
</dbReference>
<accession>A0A158FAE2</accession>
<dbReference type="AlphaFoldDB" id="A0A158FAE2"/>
<reference evidence="9 10" key="1">
    <citation type="submission" date="2016-01" db="EMBL/GenBank/DDBJ databases">
        <authorList>
            <person name="Oliw E.H."/>
        </authorList>
    </citation>
    <scope>NUCLEOTIDE SEQUENCE [LARGE SCALE GENOMIC DNA]</scope>
    <source>
        <strain evidence="9">LMG 22029</strain>
    </source>
</reference>
<evidence type="ECO:0000256" key="3">
    <source>
        <dbReference type="ARBA" id="ARBA00023100"/>
    </source>
</evidence>